<gene>
    <name evidence="1" type="ORF">BBC0122_013750</name>
</gene>
<dbReference type="RefSeq" id="WP_077992478.1">
    <property type="nucleotide sequence ID" value="NZ_CP015625.1"/>
</dbReference>
<dbReference type="InterPro" id="IPR023214">
    <property type="entry name" value="HAD_sf"/>
</dbReference>
<dbReference type="InterPro" id="IPR041492">
    <property type="entry name" value="HAD_2"/>
</dbReference>
<dbReference type="GO" id="GO:0005829">
    <property type="term" value="C:cytosol"/>
    <property type="evidence" value="ECO:0007669"/>
    <property type="project" value="TreeGrafter"/>
</dbReference>
<dbReference type="Proteomes" id="UP000189632">
    <property type="component" value="Chromosome"/>
</dbReference>
<dbReference type="EC" id="3.1.3.18" evidence="1"/>
<dbReference type="SFLD" id="SFLDG01129">
    <property type="entry name" value="C1.5:_HAD__Beta-PGM__Phosphata"/>
    <property type="match status" value="1"/>
</dbReference>
<dbReference type="Gene3D" id="3.40.50.1000">
    <property type="entry name" value="HAD superfamily/HAD-like"/>
    <property type="match status" value="1"/>
</dbReference>
<evidence type="ECO:0000313" key="1">
    <source>
        <dbReference type="EMBL" id="AQT47485.1"/>
    </source>
</evidence>
<dbReference type="InterPro" id="IPR050155">
    <property type="entry name" value="HAD-like_hydrolase_sf"/>
</dbReference>
<organism evidence="1 2">
    <name type="scientific">Bartonella choladocola</name>
    <dbReference type="NCBI Taxonomy" id="2750995"/>
    <lineage>
        <taxon>Bacteria</taxon>
        <taxon>Pseudomonadati</taxon>
        <taxon>Pseudomonadota</taxon>
        <taxon>Alphaproteobacteria</taxon>
        <taxon>Hyphomicrobiales</taxon>
        <taxon>Bartonellaceae</taxon>
        <taxon>Bartonella</taxon>
    </lineage>
</organism>
<dbReference type="InterPro" id="IPR036412">
    <property type="entry name" value="HAD-like_sf"/>
</dbReference>
<dbReference type="InterPro" id="IPR023198">
    <property type="entry name" value="PGP-like_dom2"/>
</dbReference>
<dbReference type="PANTHER" id="PTHR43434">
    <property type="entry name" value="PHOSPHOGLYCOLATE PHOSPHATASE"/>
    <property type="match status" value="1"/>
</dbReference>
<dbReference type="KEGG" id="bapi:BBC0122_013750"/>
<protein>
    <submittedName>
        <fullName evidence="1">Phosphoglycolate phosphatase</fullName>
        <ecNumber evidence="1">3.1.3.18</ecNumber>
    </submittedName>
</protein>
<dbReference type="SFLD" id="SFLDG01135">
    <property type="entry name" value="C1.5.6:_HAD__Beta-PGM__Phospha"/>
    <property type="match status" value="1"/>
</dbReference>
<dbReference type="NCBIfam" id="TIGR01549">
    <property type="entry name" value="HAD-SF-IA-v1"/>
    <property type="match status" value="1"/>
</dbReference>
<evidence type="ECO:0000313" key="2">
    <source>
        <dbReference type="Proteomes" id="UP000189632"/>
    </source>
</evidence>
<sequence>MSDTPLRLALFDCDGTLVDSAFTIQHVMTTVFQQFSYKEPSLDETERVIGLSLEVAIAELLKRPVDDEILEMATAYKQNFAKFRGDISFTEPLFPGIMETLTTLEQNDDILLGLVTGKTRLAVDKICEAYKLHCFITIKTADDCPSKPDPAMVLESCKQTGVSPDNTFVIGDSIYDMQMAKLAHANAIGVSWGYHTPDALKEAGAGTIVREPEELIPILERKSNA</sequence>
<accession>A0A1U9MHU9</accession>
<keyword evidence="1" id="KW-0378">Hydrolase</keyword>
<dbReference type="SUPFAM" id="SSF56784">
    <property type="entry name" value="HAD-like"/>
    <property type="match status" value="1"/>
</dbReference>
<name>A0A1U9MHU9_9HYPH</name>
<reference evidence="1 2" key="1">
    <citation type="submission" date="2016-11" db="EMBL/GenBank/DDBJ databases">
        <title>Comparative genomics of Bartonella apis.</title>
        <authorList>
            <person name="Engel P."/>
        </authorList>
    </citation>
    <scope>NUCLEOTIDE SEQUENCE [LARGE SCALE GENOMIC DNA]</scope>
    <source>
        <strain evidence="1 2">BBC0122</strain>
    </source>
</reference>
<dbReference type="Gene3D" id="1.10.150.240">
    <property type="entry name" value="Putative phosphatase, domain 2"/>
    <property type="match status" value="1"/>
</dbReference>
<dbReference type="SFLD" id="SFLDS00003">
    <property type="entry name" value="Haloacid_Dehalogenase"/>
    <property type="match status" value="1"/>
</dbReference>
<dbReference type="InterPro" id="IPR006439">
    <property type="entry name" value="HAD-SF_hydro_IA"/>
</dbReference>
<dbReference type="GO" id="GO:0008967">
    <property type="term" value="F:phosphoglycolate phosphatase activity"/>
    <property type="evidence" value="ECO:0007669"/>
    <property type="project" value="UniProtKB-EC"/>
</dbReference>
<keyword evidence="2" id="KW-1185">Reference proteome</keyword>
<dbReference type="GO" id="GO:0006281">
    <property type="term" value="P:DNA repair"/>
    <property type="evidence" value="ECO:0007669"/>
    <property type="project" value="TreeGrafter"/>
</dbReference>
<dbReference type="EMBL" id="CP015625">
    <property type="protein sequence ID" value="AQT47485.1"/>
    <property type="molecule type" value="Genomic_DNA"/>
</dbReference>
<proteinExistence type="predicted"/>
<dbReference type="STRING" id="1686310.BBC0244_014080"/>
<dbReference type="Pfam" id="PF13419">
    <property type="entry name" value="HAD_2"/>
    <property type="match status" value="1"/>
</dbReference>
<dbReference type="PANTHER" id="PTHR43434:SF24">
    <property type="entry name" value="HYDROLASE-RELATED"/>
    <property type="match status" value="1"/>
</dbReference>
<dbReference type="AlphaFoldDB" id="A0A1U9MHU9"/>
<dbReference type="OrthoDB" id="9782449at2"/>